<keyword evidence="6 10" id="KW-1133">Transmembrane helix</keyword>
<dbReference type="Proteomes" id="UP001159042">
    <property type="component" value="Unassembled WGS sequence"/>
</dbReference>
<evidence type="ECO:0000256" key="2">
    <source>
        <dbReference type="ARBA" id="ARBA00022475"/>
    </source>
</evidence>
<evidence type="ECO:0000313" key="11">
    <source>
        <dbReference type="EMBL" id="KAJ8922755.1"/>
    </source>
</evidence>
<keyword evidence="3 10" id="KW-0716">Sensory transduction</keyword>
<evidence type="ECO:0000256" key="3">
    <source>
        <dbReference type="ARBA" id="ARBA00022606"/>
    </source>
</evidence>
<evidence type="ECO:0000256" key="7">
    <source>
        <dbReference type="ARBA" id="ARBA00023136"/>
    </source>
</evidence>
<keyword evidence="8 10" id="KW-0675">Receptor</keyword>
<sequence>MMSCCLFVEYGLFNFIAGNLTDFNESFIAVTSFSTTLQVIIKVSVLHYYSGSVKNILDVILYKFWPSDLVGKKLAKSLKRSYHVLLSGIMFVYYSGLCFSVIFILTPLIKAVRQTPYNVIYNFDYNQSPVFETVYLIQCITNFYVIVNAVCGVDGLFMAVCYNISAQYRLLQKVVSKLGAEEMKGLNNKLTLLQNTQPSNCEEEKQFFVRCIKHHCLLLRTMQKVEKVFSLLGFFQLGFSVVAICLSSFLLTREDVELGRLTNIVIFISGHIIQLFCYCSVANEVDFQMNELAQHVFASFWYQTDYVKIKEDITFVLKKSQEVRKLTALKLFPLNYATFIQVLRMSFSFHTLLSSITQK</sequence>
<dbReference type="GO" id="GO:0005549">
    <property type="term" value="F:odorant binding"/>
    <property type="evidence" value="ECO:0007669"/>
    <property type="project" value="InterPro"/>
</dbReference>
<comment type="similarity">
    <text evidence="10">Belongs to the insect chemoreceptor superfamily. Heteromeric odorant receptor channel (TC 1.A.69) family.</text>
</comment>
<dbReference type="InterPro" id="IPR004117">
    <property type="entry name" value="7tm6_olfct_rcpt"/>
</dbReference>
<keyword evidence="5 10" id="KW-0552">Olfaction</keyword>
<keyword evidence="12" id="KW-1185">Reference proteome</keyword>
<evidence type="ECO:0000256" key="6">
    <source>
        <dbReference type="ARBA" id="ARBA00022989"/>
    </source>
</evidence>
<evidence type="ECO:0000256" key="9">
    <source>
        <dbReference type="ARBA" id="ARBA00023224"/>
    </source>
</evidence>
<reference evidence="11 12" key="1">
    <citation type="journal article" date="2023" name="Insect Mol. Biol.">
        <title>Genome sequencing provides insights into the evolution of gene families encoding plant cell wall-degrading enzymes in longhorned beetles.</title>
        <authorList>
            <person name="Shin N.R."/>
            <person name="Okamura Y."/>
            <person name="Kirsch R."/>
            <person name="Pauchet Y."/>
        </authorList>
    </citation>
    <scope>NUCLEOTIDE SEQUENCE [LARGE SCALE GENOMIC DNA]</scope>
    <source>
        <strain evidence="11">EAD_L_NR</strain>
    </source>
</reference>
<keyword evidence="4 10" id="KW-0812">Transmembrane</keyword>
<dbReference type="GO" id="GO:0004984">
    <property type="term" value="F:olfactory receptor activity"/>
    <property type="evidence" value="ECO:0007669"/>
    <property type="project" value="InterPro"/>
</dbReference>
<evidence type="ECO:0000256" key="1">
    <source>
        <dbReference type="ARBA" id="ARBA00004651"/>
    </source>
</evidence>
<evidence type="ECO:0000256" key="5">
    <source>
        <dbReference type="ARBA" id="ARBA00022725"/>
    </source>
</evidence>
<feature type="transmembrane region" description="Helical" evidence="10">
    <location>
        <begin position="143"/>
        <end position="164"/>
    </location>
</feature>
<dbReference type="EMBL" id="JANEYG010000006">
    <property type="protein sequence ID" value="KAJ8922755.1"/>
    <property type="molecule type" value="Genomic_DNA"/>
</dbReference>
<evidence type="ECO:0000256" key="10">
    <source>
        <dbReference type="RuleBase" id="RU351113"/>
    </source>
</evidence>
<comment type="caution">
    <text evidence="11">The sequence shown here is derived from an EMBL/GenBank/DDBJ whole genome shotgun (WGS) entry which is preliminary data.</text>
</comment>
<organism evidence="11 12">
    <name type="scientific">Exocentrus adspersus</name>
    <dbReference type="NCBI Taxonomy" id="1586481"/>
    <lineage>
        <taxon>Eukaryota</taxon>
        <taxon>Metazoa</taxon>
        <taxon>Ecdysozoa</taxon>
        <taxon>Arthropoda</taxon>
        <taxon>Hexapoda</taxon>
        <taxon>Insecta</taxon>
        <taxon>Pterygota</taxon>
        <taxon>Neoptera</taxon>
        <taxon>Endopterygota</taxon>
        <taxon>Coleoptera</taxon>
        <taxon>Polyphaga</taxon>
        <taxon>Cucujiformia</taxon>
        <taxon>Chrysomeloidea</taxon>
        <taxon>Cerambycidae</taxon>
        <taxon>Lamiinae</taxon>
        <taxon>Acanthocinini</taxon>
        <taxon>Exocentrus</taxon>
    </lineage>
</organism>
<dbReference type="PANTHER" id="PTHR21137">
    <property type="entry name" value="ODORANT RECEPTOR"/>
    <property type="match status" value="1"/>
</dbReference>
<evidence type="ECO:0000256" key="4">
    <source>
        <dbReference type="ARBA" id="ARBA00022692"/>
    </source>
</evidence>
<proteinExistence type="inferred from homology"/>
<feature type="transmembrane region" description="Helical" evidence="10">
    <location>
        <begin position="228"/>
        <end position="249"/>
    </location>
</feature>
<gene>
    <name evidence="11" type="ORF">NQ315_007790</name>
</gene>
<evidence type="ECO:0000256" key="8">
    <source>
        <dbReference type="ARBA" id="ARBA00023170"/>
    </source>
</evidence>
<comment type="caution">
    <text evidence="10">Lacks conserved residue(s) required for the propagation of feature annotation.</text>
</comment>
<keyword evidence="2" id="KW-1003">Cell membrane</keyword>
<name>A0AAV8W977_9CUCU</name>
<dbReference type="GO" id="GO:0007165">
    <property type="term" value="P:signal transduction"/>
    <property type="evidence" value="ECO:0007669"/>
    <property type="project" value="UniProtKB-KW"/>
</dbReference>
<protein>
    <recommendedName>
        <fullName evidence="10">Odorant receptor</fullName>
    </recommendedName>
</protein>
<dbReference type="AlphaFoldDB" id="A0AAV8W977"/>
<comment type="subcellular location">
    <subcellularLocation>
        <location evidence="1 10">Cell membrane</location>
        <topology evidence="1 10">Multi-pass membrane protein</topology>
    </subcellularLocation>
</comment>
<dbReference type="Pfam" id="PF02949">
    <property type="entry name" value="7tm_6"/>
    <property type="match status" value="1"/>
</dbReference>
<accession>A0AAV8W977</accession>
<dbReference type="GO" id="GO:0005886">
    <property type="term" value="C:plasma membrane"/>
    <property type="evidence" value="ECO:0007669"/>
    <property type="project" value="UniProtKB-SubCell"/>
</dbReference>
<keyword evidence="9 10" id="KW-0807">Transducer</keyword>
<evidence type="ECO:0000313" key="12">
    <source>
        <dbReference type="Proteomes" id="UP001159042"/>
    </source>
</evidence>
<feature type="transmembrane region" description="Helical" evidence="10">
    <location>
        <begin position="82"/>
        <end position="109"/>
    </location>
</feature>
<dbReference type="PANTHER" id="PTHR21137:SF35">
    <property type="entry name" value="ODORANT RECEPTOR 19A-RELATED"/>
    <property type="match status" value="1"/>
</dbReference>
<keyword evidence="7 10" id="KW-0472">Membrane</keyword>
<feature type="transmembrane region" description="Helical" evidence="10">
    <location>
        <begin position="261"/>
        <end position="281"/>
    </location>
</feature>